<dbReference type="KEGG" id="ptx:ABW99_14970"/>
<dbReference type="GO" id="GO:0006633">
    <property type="term" value="P:fatty acid biosynthetic process"/>
    <property type="evidence" value="ECO:0007669"/>
    <property type="project" value="TreeGrafter"/>
</dbReference>
<dbReference type="CDD" id="cd03441">
    <property type="entry name" value="R_hydratase_like"/>
    <property type="match status" value="1"/>
</dbReference>
<dbReference type="InterPro" id="IPR050965">
    <property type="entry name" value="UPF0336/Enoyl-CoA_hydratase"/>
</dbReference>
<accession>A0A0G3EX14</accession>
<dbReference type="PANTHER" id="PTHR43437">
    <property type="entry name" value="HYDROXYACYL-THIOESTER DEHYDRATASE TYPE 2, MITOCHONDRIAL-RELATED"/>
    <property type="match status" value="1"/>
</dbReference>
<feature type="domain" description="MaoC-like" evidence="1">
    <location>
        <begin position="16"/>
        <end position="102"/>
    </location>
</feature>
<dbReference type="PATRIC" id="fig|445709.3.peg.3167"/>
<organism evidence="2 3">
    <name type="scientific">Pandoraea thiooxydans</name>
    <dbReference type="NCBI Taxonomy" id="445709"/>
    <lineage>
        <taxon>Bacteria</taxon>
        <taxon>Pseudomonadati</taxon>
        <taxon>Pseudomonadota</taxon>
        <taxon>Betaproteobacteria</taxon>
        <taxon>Burkholderiales</taxon>
        <taxon>Burkholderiaceae</taxon>
        <taxon>Pandoraea</taxon>
    </lineage>
</organism>
<dbReference type="RefSeq" id="WP_047215223.1">
    <property type="nucleotide sequence ID" value="NZ_CP011568.3"/>
</dbReference>
<dbReference type="OrthoDB" id="9801625at2"/>
<dbReference type="InterPro" id="IPR029069">
    <property type="entry name" value="HotDog_dom_sf"/>
</dbReference>
<dbReference type="GO" id="GO:0019171">
    <property type="term" value="F:(3R)-hydroxyacyl-[acyl-carrier-protein] dehydratase activity"/>
    <property type="evidence" value="ECO:0007669"/>
    <property type="project" value="TreeGrafter"/>
</dbReference>
<keyword evidence="3" id="KW-1185">Reference proteome</keyword>
<dbReference type="Gene3D" id="3.10.129.10">
    <property type="entry name" value="Hotdog Thioesterase"/>
    <property type="match status" value="1"/>
</dbReference>
<protein>
    <submittedName>
        <fullName evidence="2">Acyl dehydratase</fullName>
    </submittedName>
</protein>
<dbReference type="EMBL" id="CP011568">
    <property type="protein sequence ID" value="AKJ69326.1"/>
    <property type="molecule type" value="Genomic_DNA"/>
</dbReference>
<name>A0A0G3EX14_9BURK</name>
<dbReference type="InterPro" id="IPR002539">
    <property type="entry name" value="MaoC-like_dom"/>
</dbReference>
<dbReference type="STRING" id="445709.ABW99_14970"/>
<evidence type="ECO:0000313" key="3">
    <source>
        <dbReference type="Proteomes" id="UP000036700"/>
    </source>
</evidence>
<dbReference type="PANTHER" id="PTHR43437:SF3">
    <property type="entry name" value="HYDROXYACYL-THIOESTER DEHYDRATASE TYPE 2, MITOCHONDRIAL"/>
    <property type="match status" value="1"/>
</dbReference>
<dbReference type="AlphaFoldDB" id="A0A0G3EX14"/>
<sequence length="148" mass="15939">MGRIVQIGETFCDTFSFTAENIKTFARLANDNNPLHLDDGYAAASRFGGLIASGTQPMSYFCAMLATHYSIDRQPLGLEFDVRLKKAVGVGDTVTMQWTVDDAVWKDKLGGDIVTLHGSAINQRGETALLGTATILVCPRSQPGTEPA</sequence>
<evidence type="ECO:0000259" key="1">
    <source>
        <dbReference type="Pfam" id="PF01575"/>
    </source>
</evidence>
<proteinExistence type="predicted"/>
<dbReference type="SUPFAM" id="SSF54637">
    <property type="entry name" value="Thioesterase/thiol ester dehydrase-isomerase"/>
    <property type="match status" value="1"/>
</dbReference>
<reference evidence="3" key="1">
    <citation type="submission" date="2015-06" db="EMBL/GenBank/DDBJ databases">
        <authorList>
            <person name="Lim Y.L."/>
            <person name="Ee R."/>
            <person name="Yong D."/>
            <person name="How K.Y."/>
            <person name="Yin W.F."/>
            <person name="Chan K.G."/>
        </authorList>
    </citation>
    <scope>NUCLEOTIDE SEQUENCE [LARGE SCALE GENOMIC DNA]</scope>
    <source>
        <strain evidence="3">DSM 25325</strain>
    </source>
</reference>
<dbReference type="Proteomes" id="UP000036700">
    <property type="component" value="Chromosome"/>
</dbReference>
<gene>
    <name evidence="2" type="ORF">ABW99_14970</name>
</gene>
<evidence type="ECO:0000313" key="2">
    <source>
        <dbReference type="EMBL" id="AKJ69326.1"/>
    </source>
</evidence>
<dbReference type="Pfam" id="PF01575">
    <property type="entry name" value="MaoC_dehydratas"/>
    <property type="match status" value="1"/>
</dbReference>